<evidence type="ECO:0000256" key="1">
    <source>
        <dbReference type="SAM" id="MobiDB-lite"/>
    </source>
</evidence>
<sequence>HVDNLIKSMTKEQDEEGYKAEEGEGEKEEDTGNDETNPEE</sequence>
<name>A0A392VIQ5_9FABA</name>
<dbReference type="EMBL" id="LXQA011163819">
    <property type="protein sequence ID" value="MCI87353.1"/>
    <property type="molecule type" value="Genomic_DNA"/>
</dbReference>
<comment type="caution">
    <text evidence="2">The sequence shown here is derived from an EMBL/GenBank/DDBJ whole genome shotgun (WGS) entry which is preliminary data.</text>
</comment>
<feature type="compositionally biased region" description="Acidic residues" evidence="1">
    <location>
        <begin position="23"/>
        <end position="40"/>
    </location>
</feature>
<keyword evidence="3" id="KW-1185">Reference proteome</keyword>
<feature type="non-terminal residue" evidence="2">
    <location>
        <position position="1"/>
    </location>
</feature>
<proteinExistence type="predicted"/>
<dbReference type="Proteomes" id="UP000265520">
    <property type="component" value="Unassembled WGS sequence"/>
</dbReference>
<protein>
    <submittedName>
        <fullName evidence="2">Uncharacterized protein</fullName>
    </submittedName>
</protein>
<organism evidence="2 3">
    <name type="scientific">Trifolium medium</name>
    <dbReference type="NCBI Taxonomy" id="97028"/>
    <lineage>
        <taxon>Eukaryota</taxon>
        <taxon>Viridiplantae</taxon>
        <taxon>Streptophyta</taxon>
        <taxon>Embryophyta</taxon>
        <taxon>Tracheophyta</taxon>
        <taxon>Spermatophyta</taxon>
        <taxon>Magnoliopsida</taxon>
        <taxon>eudicotyledons</taxon>
        <taxon>Gunneridae</taxon>
        <taxon>Pentapetalae</taxon>
        <taxon>rosids</taxon>
        <taxon>fabids</taxon>
        <taxon>Fabales</taxon>
        <taxon>Fabaceae</taxon>
        <taxon>Papilionoideae</taxon>
        <taxon>50 kb inversion clade</taxon>
        <taxon>NPAAA clade</taxon>
        <taxon>Hologalegina</taxon>
        <taxon>IRL clade</taxon>
        <taxon>Trifolieae</taxon>
        <taxon>Trifolium</taxon>
    </lineage>
</organism>
<evidence type="ECO:0000313" key="2">
    <source>
        <dbReference type="EMBL" id="MCI87353.1"/>
    </source>
</evidence>
<evidence type="ECO:0000313" key="3">
    <source>
        <dbReference type="Proteomes" id="UP000265520"/>
    </source>
</evidence>
<reference evidence="2 3" key="1">
    <citation type="journal article" date="2018" name="Front. Plant Sci.">
        <title>Red Clover (Trifolium pratense) and Zigzag Clover (T. medium) - A Picture of Genomic Similarities and Differences.</title>
        <authorList>
            <person name="Dluhosova J."/>
            <person name="Istvanek J."/>
            <person name="Nedelnik J."/>
            <person name="Repkova J."/>
        </authorList>
    </citation>
    <scope>NUCLEOTIDE SEQUENCE [LARGE SCALE GENOMIC DNA]</scope>
    <source>
        <strain evidence="3">cv. 10/8</strain>
        <tissue evidence="2">Leaf</tissue>
    </source>
</reference>
<feature type="region of interest" description="Disordered" evidence="1">
    <location>
        <begin position="1"/>
        <end position="40"/>
    </location>
</feature>
<dbReference type="AlphaFoldDB" id="A0A392VIQ5"/>
<accession>A0A392VIQ5</accession>
<feature type="compositionally biased region" description="Basic and acidic residues" evidence="1">
    <location>
        <begin position="1"/>
        <end position="22"/>
    </location>
</feature>